<dbReference type="AlphaFoldDB" id="A0A3D8P3H4"/>
<dbReference type="SMART" id="SM00474">
    <property type="entry name" value="35EXOc"/>
    <property type="match status" value="1"/>
</dbReference>
<dbReference type="GO" id="GO:0006261">
    <property type="term" value="P:DNA-templated DNA replication"/>
    <property type="evidence" value="ECO:0007669"/>
    <property type="project" value="InterPro"/>
</dbReference>
<dbReference type="SUPFAM" id="SSF56672">
    <property type="entry name" value="DNA/RNA polymerases"/>
    <property type="match status" value="1"/>
</dbReference>
<reference evidence="9 10" key="1">
    <citation type="submission" date="2018-08" db="EMBL/GenBank/DDBJ databases">
        <title>Form III RuBisCO-mediated autotrophy in Thermodesulfobium bacteria.</title>
        <authorList>
            <person name="Toshchakov S.V."/>
            <person name="Kublanov I.V."/>
            <person name="Frolov E."/>
            <person name="Bonch-Osmolovskaya E.A."/>
            <person name="Tourova T.P."/>
            <person name="Chernych N.A."/>
            <person name="Lebedinsky A.V."/>
        </authorList>
    </citation>
    <scope>NUCLEOTIDE SEQUENCE [LARGE SCALE GENOMIC DNA]</scope>
    <source>
        <strain evidence="9 10">SR</strain>
    </source>
</reference>
<dbReference type="Gene3D" id="3.30.70.370">
    <property type="match status" value="1"/>
</dbReference>
<dbReference type="PANTHER" id="PTHR10133">
    <property type="entry name" value="DNA POLYMERASE I"/>
    <property type="match status" value="1"/>
</dbReference>
<evidence type="ECO:0000256" key="1">
    <source>
        <dbReference type="ARBA" id="ARBA00007705"/>
    </source>
</evidence>
<dbReference type="PANTHER" id="PTHR10133:SF27">
    <property type="entry name" value="DNA POLYMERASE NU"/>
    <property type="match status" value="1"/>
</dbReference>
<dbReference type="EC" id="2.7.7.7" evidence="2"/>
<proteinExistence type="inferred from homology"/>
<evidence type="ECO:0000313" key="10">
    <source>
        <dbReference type="Proteomes" id="UP000256329"/>
    </source>
</evidence>
<dbReference type="Gene3D" id="1.10.150.20">
    <property type="entry name" value="5' to 3' exonuclease, C-terminal subdomain"/>
    <property type="match status" value="1"/>
</dbReference>
<feature type="region of interest" description="Disordered" evidence="6">
    <location>
        <begin position="118"/>
        <end position="173"/>
    </location>
</feature>
<protein>
    <recommendedName>
        <fullName evidence="3">DNA polymerase I</fullName>
        <ecNumber evidence="2">2.7.7.7</ecNumber>
    </recommendedName>
</protein>
<feature type="region of interest" description="Disordered" evidence="6">
    <location>
        <begin position="15"/>
        <end position="35"/>
    </location>
</feature>
<dbReference type="InterPro" id="IPR001098">
    <property type="entry name" value="DNA-dir_DNA_pol_A_palm_dom"/>
</dbReference>
<dbReference type="EMBL" id="QSLN01000018">
    <property type="protein sequence ID" value="RDV81693.1"/>
    <property type="molecule type" value="Genomic_DNA"/>
</dbReference>
<keyword evidence="10" id="KW-1185">Reference proteome</keyword>
<dbReference type="GO" id="GO:0008408">
    <property type="term" value="F:3'-5' exonuclease activity"/>
    <property type="evidence" value="ECO:0007669"/>
    <property type="project" value="InterPro"/>
</dbReference>
<dbReference type="GO" id="GO:0003887">
    <property type="term" value="F:DNA-directed DNA polymerase activity"/>
    <property type="evidence" value="ECO:0007669"/>
    <property type="project" value="UniProtKB-EC"/>
</dbReference>
<organism evidence="9 10">
    <name type="scientific">Ammonifex thiophilus</name>
    <dbReference type="NCBI Taxonomy" id="444093"/>
    <lineage>
        <taxon>Bacteria</taxon>
        <taxon>Bacillati</taxon>
        <taxon>Bacillota</taxon>
        <taxon>Clostridia</taxon>
        <taxon>Thermoanaerobacterales</taxon>
        <taxon>Thermoanaerobacteraceae</taxon>
        <taxon>Ammonifex</taxon>
    </lineage>
</organism>
<comment type="catalytic activity">
    <reaction evidence="5">
        <text>DNA(n) + a 2'-deoxyribonucleoside 5'-triphosphate = DNA(n+1) + diphosphate</text>
        <dbReference type="Rhea" id="RHEA:22508"/>
        <dbReference type="Rhea" id="RHEA-COMP:17339"/>
        <dbReference type="Rhea" id="RHEA-COMP:17340"/>
        <dbReference type="ChEBI" id="CHEBI:33019"/>
        <dbReference type="ChEBI" id="CHEBI:61560"/>
        <dbReference type="ChEBI" id="CHEBI:173112"/>
        <dbReference type="EC" id="2.7.7.7"/>
    </reaction>
</comment>
<dbReference type="InterPro" id="IPR043502">
    <property type="entry name" value="DNA/RNA_pol_sf"/>
</dbReference>
<dbReference type="SUPFAM" id="SSF53098">
    <property type="entry name" value="Ribonuclease H-like"/>
    <property type="match status" value="1"/>
</dbReference>
<feature type="domain" description="3'-5' exonuclease" evidence="7">
    <location>
        <begin position="201"/>
        <end position="452"/>
    </location>
</feature>
<dbReference type="InterPro" id="IPR002298">
    <property type="entry name" value="DNA_polymerase_A"/>
</dbReference>
<dbReference type="Pfam" id="PF01612">
    <property type="entry name" value="DNA_pol_A_exo1"/>
    <property type="match status" value="2"/>
</dbReference>
<evidence type="ECO:0000256" key="2">
    <source>
        <dbReference type="ARBA" id="ARBA00012417"/>
    </source>
</evidence>
<evidence type="ECO:0000259" key="7">
    <source>
        <dbReference type="SMART" id="SM00474"/>
    </source>
</evidence>
<dbReference type="Pfam" id="PF00476">
    <property type="entry name" value="DNA_pol_A"/>
    <property type="match status" value="1"/>
</dbReference>
<evidence type="ECO:0000259" key="8">
    <source>
        <dbReference type="SMART" id="SM00482"/>
    </source>
</evidence>
<name>A0A3D8P3H4_9THEO</name>
<gene>
    <name evidence="9" type="ORF">DXX99_09255</name>
</gene>
<dbReference type="SMART" id="SM00482">
    <property type="entry name" value="POLAc"/>
    <property type="match status" value="1"/>
</dbReference>
<evidence type="ECO:0000313" key="9">
    <source>
        <dbReference type="EMBL" id="RDV81693.1"/>
    </source>
</evidence>
<evidence type="ECO:0000256" key="4">
    <source>
        <dbReference type="ARBA" id="ARBA00022705"/>
    </source>
</evidence>
<dbReference type="GO" id="GO:0006302">
    <property type="term" value="P:double-strand break repair"/>
    <property type="evidence" value="ECO:0007669"/>
    <property type="project" value="TreeGrafter"/>
</dbReference>
<evidence type="ECO:0000256" key="6">
    <source>
        <dbReference type="SAM" id="MobiDB-lite"/>
    </source>
</evidence>
<dbReference type="RefSeq" id="WP_115793202.1">
    <property type="nucleotide sequence ID" value="NZ_QSLN01000018.1"/>
</dbReference>
<sequence length="926" mass="101813">MSLLLKKYLEVQQRGEGEEAPVVPQPPATPGSDGDACSSTYHLAAAFLKELEKQCSAGAPVRAWGADPGALACFFALVAEALRAALGCGAGGEEEVRLLLAAACGAWEGATGRPLPLPFRPAGGEGAAGPAAAARQREETGGGAANADAGGDSREGGDGSMRRPGEQLTLFGGCGPGDPGVPGMSSPFRSPWQDWLDNAEIKLLTDLTSWEKAVEEARGAGVCGLDLETTGLDPLQARIRLVQLAVPVYAGEKKRLVAGDWRSPEPGSSARAYVLDLFALPEPDRREALELLAGLVADPGVVKVGHNLAFDLAFLRAALGRRLSVERLFDTMLASQLCNAGDFVPGGRWEKWVEENGYRFATNDRGQELKSVLLDGHGHRVAFESDHQKEVRPFYPTHSLQQVAHRHLEVWLDKRYQASDWAGELSEEQVRYAAWDAAVVLPLREVLRELLVRNKLVRVAEVEFACVPATVEVELSGMPFDAGRAGELLAQAEGEVARCRSELEELARGVGFVPPPKKNRKPSPAFNPDSSADCVEFLRLLARGEDCLSSREKRGGGVEEFLVVGGEVFPLETRDDTLRRVAARLPEGSRLRRFAELLREYRAWKKRADFLGRWLSRLHPATGRLHPDLRQLNPQCVGRFSASGANLQQVPRGSEFRALFRAPEGRVLVLADFSNIEMRAAAAISGDGVLLDAFRRGLDAHRFTASFISGKPIEEVTKEERQMAKALNFGLIYGMQGETLRTYAETGYGVVLSPGEAEEVRRKFFELYRGVDRWHGEMKRRCRDEGEFIKFWQHDYRRGFYWEGRPYVRTRLGRLRVWPVVEDGNGGKRKAGALTEALNTPVQGSAADLLKLSMVRLYRELLRRGWEDVWMTATVHDELHLECPENLAEGAKELLVSCMEGAGRELFPEVPVVAEAVVARDWGEKA</sequence>
<dbReference type="InterPro" id="IPR036397">
    <property type="entry name" value="RNaseH_sf"/>
</dbReference>
<dbReference type="InterPro" id="IPR012337">
    <property type="entry name" value="RNaseH-like_sf"/>
</dbReference>
<dbReference type="OrthoDB" id="4053at2"/>
<accession>A0A3D8P3H4</accession>
<dbReference type="InterPro" id="IPR002562">
    <property type="entry name" value="3'-5'_exonuclease_dom"/>
</dbReference>
<feature type="compositionally biased region" description="Basic and acidic residues" evidence="6">
    <location>
        <begin position="151"/>
        <end position="165"/>
    </location>
</feature>
<comment type="similarity">
    <text evidence="1">Belongs to the DNA polymerase type-A family.</text>
</comment>
<feature type="domain" description="DNA-directed DNA polymerase family A palm" evidence="8">
    <location>
        <begin position="653"/>
        <end position="887"/>
    </location>
</feature>
<keyword evidence="4" id="KW-0235">DNA replication</keyword>
<comment type="caution">
    <text evidence="9">The sequence shown here is derived from an EMBL/GenBank/DDBJ whole genome shotgun (WGS) entry which is preliminary data.</text>
</comment>
<dbReference type="Proteomes" id="UP000256329">
    <property type="component" value="Unassembled WGS sequence"/>
</dbReference>
<dbReference type="GO" id="GO:0003677">
    <property type="term" value="F:DNA binding"/>
    <property type="evidence" value="ECO:0007669"/>
    <property type="project" value="InterPro"/>
</dbReference>
<dbReference type="Gene3D" id="3.30.420.10">
    <property type="entry name" value="Ribonuclease H-like superfamily/Ribonuclease H"/>
    <property type="match status" value="1"/>
</dbReference>
<evidence type="ECO:0000256" key="3">
    <source>
        <dbReference type="ARBA" id="ARBA00020311"/>
    </source>
</evidence>
<evidence type="ECO:0000256" key="5">
    <source>
        <dbReference type="ARBA" id="ARBA00049244"/>
    </source>
</evidence>